<accession>A0A4D6LDV7</accession>
<reference evidence="11 12" key="1">
    <citation type="submission" date="2019-04" db="EMBL/GenBank/DDBJ databases">
        <title>An improved genome assembly and genetic linkage map for asparagus bean, Vigna unguiculata ssp. sesquipedialis.</title>
        <authorList>
            <person name="Xia Q."/>
            <person name="Zhang R."/>
            <person name="Dong Y."/>
        </authorList>
    </citation>
    <scope>NUCLEOTIDE SEQUENCE [LARGE SCALE GENOMIC DNA]</scope>
    <source>
        <tissue evidence="11">Leaf</tissue>
    </source>
</reference>
<evidence type="ECO:0000256" key="2">
    <source>
        <dbReference type="ARBA" id="ARBA00011245"/>
    </source>
</evidence>
<comment type="catalytic activity">
    <reaction evidence="7 8">
        <text>N-terminal L-glutaminyl-[protein] + H2O = N-terminal L-glutamyl-[protein] + NH4(+)</text>
        <dbReference type="Rhea" id="RHEA:50680"/>
        <dbReference type="Rhea" id="RHEA-COMP:12668"/>
        <dbReference type="Rhea" id="RHEA-COMP:12777"/>
        <dbReference type="ChEBI" id="CHEBI:15377"/>
        <dbReference type="ChEBI" id="CHEBI:28938"/>
        <dbReference type="ChEBI" id="CHEBI:64721"/>
        <dbReference type="ChEBI" id="CHEBI:64722"/>
        <dbReference type="EC" id="3.5.1.122"/>
    </reaction>
</comment>
<feature type="region of interest" description="Disordered" evidence="9">
    <location>
        <begin position="1"/>
        <end position="27"/>
    </location>
</feature>
<evidence type="ECO:0000259" key="10">
    <source>
        <dbReference type="Pfam" id="PF09764"/>
    </source>
</evidence>
<dbReference type="EMBL" id="CP039347">
    <property type="protein sequence ID" value="QCD86596.1"/>
    <property type="molecule type" value="Genomic_DNA"/>
</dbReference>
<evidence type="ECO:0000256" key="9">
    <source>
        <dbReference type="SAM" id="MobiDB-lite"/>
    </source>
</evidence>
<keyword evidence="5 8" id="KW-0378">Hydrolase</keyword>
<comment type="similarity">
    <text evidence="1 8">Belongs to the NTAQ1 family.</text>
</comment>
<dbReference type="GO" id="GO:0005829">
    <property type="term" value="C:cytosol"/>
    <property type="evidence" value="ECO:0007669"/>
    <property type="project" value="TreeGrafter"/>
</dbReference>
<dbReference type="GO" id="GO:0005634">
    <property type="term" value="C:nucleus"/>
    <property type="evidence" value="ECO:0007669"/>
    <property type="project" value="TreeGrafter"/>
</dbReference>
<proteinExistence type="inferred from homology"/>
<gene>
    <name evidence="11" type="ORF">DEO72_LG3g1120</name>
</gene>
<keyword evidence="12" id="KW-1185">Reference proteome</keyword>
<dbReference type="GO" id="GO:0070773">
    <property type="term" value="F:protein-N-terminal glutamine amidohydrolase activity"/>
    <property type="evidence" value="ECO:0007669"/>
    <property type="project" value="UniProtKB-UniRule"/>
</dbReference>
<dbReference type="GO" id="GO:0008418">
    <property type="term" value="F:protein-N-terminal asparagine amidohydrolase activity"/>
    <property type="evidence" value="ECO:0007669"/>
    <property type="project" value="UniProtKB-UniRule"/>
</dbReference>
<dbReference type="InterPro" id="IPR037132">
    <property type="entry name" value="N_Gln_amidohydro_ab_roll_sf"/>
</dbReference>
<evidence type="ECO:0000256" key="8">
    <source>
        <dbReference type="RuleBase" id="RU367082"/>
    </source>
</evidence>
<evidence type="ECO:0000256" key="3">
    <source>
        <dbReference type="ARBA" id="ARBA00012718"/>
    </source>
</evidence>
<comment type="subunit">
    <text evidence="2 8">Monomer.</text>
</comment>
<dbReference type="Gene3D" id="3.10.620.10">
    <property type="entry name" value="Protein N-terminal glutamine amidohydrolase, alpha beta roll"/>
    <property type="match status" value="1"/>
</dbReference>
<dbReference type="Proteomes" id="UP000501690">
    <property type="component" value="Linkage Group LG3"/>
</dbReference>
<protein>
    <recommendedName>
        <fullName evidence="4 8">Protein N-terminal glutamine amidohydrolase</fullName>
        <ecNumber evidence="3 8">3.5.1.122</ecNumber>
    </recommendedName>
    <alternativeName>
        <fullName evidence="6 8">Protein NH2-terminal glutamine deamidase</fullName>
    </alternativeName>
</protein>
<dbReference type="Pfam" id="PF09764">
    <property type="entry name" value="Nt_Gln_amidase"/>
    <property type="match status" value="1"/>
</dbReference>
<evidence type="ECO:0000313" key="12">
    <source>
        <dbReference type="Proteomes" id="UP000501690"/>
    </source>
</evidence>
<organism evidence="11 12">
    <name type="scientific">Vigna unguiculata</name>
    <name type="common">Cowpea</name>
    <dbReference type="NCBI Taxonomy" id="3917"/>
    <lineage>
        <taxon>Eukaryota</taxon>
        <taxon>Viridiplantae</taxon>
        <taxon>Streptophyta</taxon>
        <taxon>Embryophyta</taxon>
        <taxon>Tracheophyta</taxon>
        <taxon>Spermatophyta</taxon>
        <taxon>Magnoliopsida</taxon>
        <taxon>eudicotyledons</taxon>
        <taxon>Gunneridae</taxon>
        <taxon>Pentapetalae</taxon>
        <taxon>rosids</taxon>
        <taxon>fabids</taxon>
        <taxon>Fabales</taxon>
        <taxon>Fabaceae</taxon>
        <taxon>Papilionoideae</taxon>
        <taxon>50 kb inversion clade</taxon>
        <taxon>NPAAA clade</taxon>
        <taxon>indigoferoid/millettioid clade</taxon>
        <taxon>Phaseoleae</taxon>
        <taxon>Vigna</taxon>
    </lineage>
</organism>
<dbReference type="PANTHER" id="PTHR13035:SF0">
    <property type="entry name" value="PROTEIN N-TERMINAL GLUTAMINE AMIDOHYDROLASE"/>
    <property type="match status" value="1"/>
</dbReference>
<evidence type="ECO:0000256" key="6">
    <source>
        <dbReference type="ARBA" id="ARBA00029677"/>
    </source>
</evidence>
<evidence type="ECO:0000256" key="5">
    <source>
        <dbReference type="ARBA" id="ARBA00022801"/>
    </source>
</evidence>
<sequence>MQESNLREANEGSDRDQGSHHVKSSPCEVASSPCEVAVIVRSRLVTITCCFCALRLLASLSHCVIFVVKITWSHSLCRPHRPSLICVLHLKELSVIDVGVKTAQIPLWNQKASKRADGMILWDYHVICIQIKQGNVPSLVWDLDSTLPFPSPLPLYAYETIQPSFQLFF</sequence>
<dbReference type="InterPro" id="IPR039733">
    <property type="entry name" value="NTAQ1"/>
</dbReference>
<evidence type="ECO:0000313" key="11">
    <source>
        <dbReference type="EMBL" id="QCD86596.1"/>
    </source>
</evidence>
<feature type="domain" description="Protein N-terminal glutamine amidohydrolase alpha beta roll" evidence="10">
    <location>
        <begin position="91"/>
        <end position="166"/>
    </location>
</feature>
<dbReference type="AlphaFoldDB" id="A0A4D6LDV7"/>
<name>A0A4D6LDV7_VIGUN</name>
<evidence type="ECO:0000256" key="4">
    <source>
        <dbReference type="ARBA" id="ARBA00021247"/>
    </source>
</evidence>
<dbReference type="EC" id="3.5.1.122" evidence="3 8"/>
<evidence type="ECO:0000256" key="1">
    <source>
        <dbReference type="ARBA" id="ARBA00008985"/>
    </source>
</evidence>
<dbReference type="PANTHER" id="PTHR13035">
    <property type="entry name" value="PROTEIN N-TERMINAL GLUTAMINE AMIDOHYDROLASE"/>
    <property type="match status" value="1"/>
</dbReference>
<comment type="function">
    <text evidence="8">Mediates the side-chain deamidation of N-terminal glutamine residues to glutamate, an important step in N-end rule pathway of protein degradation. Conversion of the resulting N-terminal glutamine to glutamate renders the protein susceptible to arginylation, polyubiquitination and degradation as specified by the N-end rule. Does not act on substrates with internal or C-terminal glutamine and does not act on non-glutamine residues in any position.</text>
</comment>
<dbReference type="InterPro" id="IPR023128">
    <property type="entry name" value="Prot_N_Gln_amidohydro_ab_roll"/>
</dbReference>
<evidence type="ECO:0000256" key="7">
    <source>
        <dbReference type="ARBA" id="ARBA00048768"/>
    </source>
</evidence>
<feature type="compositionally biased region" description="Basic and acidic residues" evidence="9">
    <location>
        <begin position="1"/>
        <end position="19"/>
    </location>
</feature>